<comment type="similarity">
    <text evidence="5">Belongs to the TatC family.</text>
</comment>
<keyword evidence="5" id="KW-0811">Translocation</keyword>
<feature type="transmembrane region" description="Helical" evidence="5">
    <location>
        <begin position="76"/>
        <end position="96"/>
    </location>
</feature>
<feature type="transmembrane region" description="Helical" evidence="5">
    <location>
        <begin position="20"/>
        <end position="37"/>
    </location>
</feature>
<reference evidence="8" key="1">
    <citation type="submission" date="2016-10" db="EMBL/GenBank/DDBJ databases">
        <authorList>
            <person name="Varghese N."/>
            <person name="Submissions S."/>
        </authorList>
    </citation>
    <scope>NUCLEOTIDE SEQUENCE [LARGE SCALE GENOMIC DNA]</scope>
    <source>
        <strain evidence="8">DSM 3384</strain>
    </source>
</reference>
<dbReference type="InterPro" id="IPR002033">
    <property type="entry name" value="TatC"/>
</dbReference>
<sequence length="269" mass="30586">MSTEEKSPFTEHLGELRDRLVRSFIAVGIGFVAAYFFKEKLFEILIAPLVNAMGENENTRMIFTGLPEAFFTYLKVSLLTGIVVATPVLFYEFWMFVSPGLYRNEKKYFLPIVILSVFFFAIGSSFGYFVVFPYGFKFFLGFATENIHAMPSMKEYLSFASKMLLAFGFVFELPLVLTFLARMGLVTVPFLKKNRKYALLLFFVGAAIITPPDVVTQVMMALPLMLLYEISIIGARIFGKKNTSEIDEEEPENQDNLSQSDTVNQDDHT</sequence>
<accession>A0A1H2DX50</accession>
<dbReference type="HAMAP" id="MF_00902">
    <property type="entry name" value="TatC"/>
    <property type="match status" value="1"/>
</dbReference>
<feature type="transmembrane region" description="Helical" evidence="5">
    <location>
        <begin position="197"/>
        <end position="214"/>
    </location>
</feature>
<evidence type="ECO:0000313" key="7">
    <source>
        <dbReference type="EMBL" id="SDT87436.1"/>
    </source>
</evidence>
<protein>
    <recommendedName>
        <fullName evidence="5">Sec-independent protein translocase protein TatC</fullName>
    </recommendedName>
</protein>
<evidence type="ECO:0000256" key="1">
    <source>
        <dbReference type="ARBA" id="ARBA00004141"/>
    </source>
</evidence>
<name>A0A1H2DX50_9BACT</name>
<dbReference type="Pfam" id="PF00902">
    <property type="entry name" value="TatC"/>
    <property type="match status" value="1"/>
</dbReference>
<feature type="transmembrane region" description="Helical" evidence="5">
    <location>
        <begin position="108"/>
        <end position="131"/>
    </location>
</feature>
<keyword evidence="4 5" id="KW-0472">Membrane</keyword>
<keyword evidence="3 5" id="KW-1133">Transmembrane helix</keyword>
<evidence type="ECO:0000256" key="4">
    <source>
        <dbReference type="ARBA" id="ARBA00023136"/>
    </source>
</evidence>
<keyword evidence="5" id="KW-1003">Cell membrane</keyword>
<feature type="region of interest" description="Disordered" evidence="6">
    <location>
        <begin position="244"/>
        <end position="269"/>
    </location>
</feature>
<dbReference type="RefSeq" id="WP_092230662.1">
    <property type="nucleotide sequence ID" value="NZ_FNLL01000002.1"/>
</dbReference>
<dbReference type="GO" id="GO:0009977">
    <property type="term" value="F:proton motive force dependent protein transmembrane transporter activity"/>
    <property type="evidence" value="ECO:0007669"/>
    <property type="project" value="TreeGrafter"/>
</dbReference>
<dbReference type="PRINTS" id="PR01840">
    <property type="entry name" value="TATCFAMILY"/>
</dbReference>
<dbReference type="GO" id="GO:0043953">
    <property type="term" value="P:protein transport by the Tat complex"/>
    <property type="evidence" value="ECO:0007669"/>
    <property type="project" value="UniProtKB-UniRule"/>
</dbReference>
<dbReference type="GO" id="GO:0065002">
    <property type="term" value="P:intracellular protein transmembrane transport"/>
    <property type="evidence" value="ECO:0007669"/>
    <property type="project" value="TreeGrafter"/>
</dbReference>
<feature type="compositionally biased region" description="Polar residues" evidence="6">
    <location>
        <begin position="254"/>
        <end position="263"/>
    </location>
</feature>
<dbReference type="AlphaFoldDB" id="A0A1H2DX50"/>
<keyword evidence="5" id="KW-0813">Transport</keyword>
<comment type="subcellular location">
    <subcellularLocation>
        <location evidence="5">Cell membrane</location>
        <topology evidence="5">Multi-pass membrane protein</topology>
    </subcellularLocation>
    <subcellularLocation>
        <location evidence="1">Membrane</location>
        <topology evidence="1">Multi-pass membrane protein</topology>
    </subcellularLocation>
</comment>
<evidence type="ECO:0000313" key="8">
    <source>
        <dbReference type="Proteomes" id="UP000199608"/>
    </source>
</evidence>
<evidence type="ECO:0000256" key="3">
    <source>
        <dbReference type="ARBA" id="ARBA00022989"/>
    </source>
</evidence>
<comment type="caution">
    <text evidence="5">Lacks conserved residue(s) required for the propagation of feature annotation.</text>
</comment>
<organism evidence="7 8">
    <name type="scientific">Desulfobacula phenolica</name>
    <dbReference type="NCBI Taxonomy" id="90732"/>
    <lineage>
        <taxon>Bacteria</taxon>
        <taxon>Pseudomonadati</taxon>
        <taxon>Thermodesulfobacteriota</taxon>
        <taxon>Desulfobacteria</taxon>
        <taxon>Desulfobacterales</taxon>
        <taxon>Desulfobacteraceae</taxon>
        <taxon>Desulfobacula</taxon>
    </lineage>
</organism>
<feature type="transmembrane region" description="Helical" evidence="5">
    <location>
        <begin position="163"/>
        <end position="185"/>
    </location>
</feature>
<dbReference type="PANTHER" id="PTHR30371">
    <property type="entry name" value="SEC-INDEPENDENT PROTEIN TRANSLOCASE PROTEIN TATC"/>
    <property type="match status" value="1"/>
</dbReference>
<keyword evidence="5" id="KW-0653">Protein transport</keyword>
<evidence type="ECO:0000256" key="5">
    <source>
        <dbReference type="HAMAP-Rule" id="MF_00902"/>
    </source>
</evidence>
<keyword evidence="2 5" id="KW-0812">Transmembrane</keyword>
<evidence type="ECO:0000256" key="6">
    <source>
        <dbReference type="SAM" id="MobiDB-lite"/>
    </source>
</evidence>
<dbReference type="PANTHER" id="PTHR30371:SF0">
    <property type="entry name" value="SEC-INDEPENDENT PROTEIN TRANSLOCASE PROTEIN TATC, CHLOROPLASTIC-RELATED"/>
    <property type="match status" value="1"/>
</dbReference>
<dbReference type="NCBIfam" id="TIGR00945">
    <property type="entry name" value="tatC"/>
    <property type="match status" value="1"/>
</dbReference>
<dbReference type="GO" id="GO:0033281">
    <property type="term" value="C:TAT protein transport complex"/>
    <property type="evidence" value="ECO:0007669"/>
    <property type="project" value="UniProtKB-UniRule"/>
</dbReference>
<comment type="function">
    <text evidence="5">Part of the twin-arginine translocation (Tat) system that transports large folded proteins containing a characteristic twin-arginine motif in their signal peptide across membranes.</text>
</comment>
<evidence type="ECO:0000256" key="2">
    <source>
        <dbReference type="ARBA" id="ARBA00022692"/>
    </source>
</evidence>
<dbReference type="Proteomes" id="UP000199608">
    <property type="component" value="Unassembled WGS sequence"/>
</dbReference>
<keyword evidence="8" id="KW-1185">Reference proteome</keyword>
<gene>
    <name evidence="5" type="primary">tatC</name>
    <name evidence="7" type="ORF">SAMN04487931_102290</name>
</gene>
<dbReference type="EMBL" id="FNLL01000002">
    <property type="protein sequence ID" value="SDT87436.1"/>
    <property type="molecule type" value="Genomic_DNA"/>
</dbReference>
<proteinExistence type="inferred from homology"/>
<comment type="subunit">
    <text evidence="5">Forms a complex with TatA.</text>
</comment>